<gene>
    <name evidence="1" type="ORF">PILCRDRAFT_93664</name>
</gene>
<evidence type="ECO:0000313" key="2">
    <source>
        <dbReference type="Proteomes" id="UP000054166"/>
    </source>
</evidence>
<accession>A0A0C3EVR2</accession>
<proteinExistence type="predicted"/>
<dbReference type="InParanoid" id="A0A0C3EVR2"/>
<dbReference type="OrthoDB" id="5857104at2759"/>
<evidence type="ECO:0000313" key="1">
    <source>
        <dbReference type="EMBL" id="KIM71921.1"/>
    </source>
</evidence>
<name>A0A0C3EVR2_PILCF</name>
<dbReference type="AlphaFoldDB" id="A0A0C3EVR2"/>
<dbReference type="HOGENOM" id="CLU_2004797_0_0_1"/>
<dbReference type="EMBL" id="KN833188">
    <property type="protein sequence ID" value="KIM71921.1"/>
    <property type="molecule type" value="Genomic_DNA"/>
</dbReference>
<reference evidence="1 2" key="1">
    <citation type="submission" date="2014-04" db="EMBL/GenBank/DDBJ databases">
        <authorList>
            <consortium name="DOE Joint Genome Institute"/>
            <person name="Kuo A."/>
            <person name="Tarkka M."/>
            <person name="Buscot F."/>
            <person name="Kohler A."/>
            <person name="Nagy L.G."/>
            <person name="Floudas D."/>
            <person name="Copeland A."/>
            <person name="Barry K.W."/>
            <person name="Cichocki N."/>
            <person name="Veneault-Fourrey C."/>
            <person name="LaButti K."/>
            <person name="Lindquist E.A."/>
            <person name="Lipzen A."/>
            <person name="Lundell T."/>
            <person name="Morin E."/>
            <person name="Murat C."/>
            <person name="Sun H."/>
            <person name="Tunlid A."/>
            <person name="Henrissat B."/>
            <person name="Grigoriev I.V."/>
            <person name="Hibbett D.S."/>
            <person name="Martin F."/>
            <person name="Nordberg H.P."/>
            <person name="Cantor M.N."/>
            <person name="Hua S.X."/>
        </authorList>
    </citation>
    <scope>NUCLEOTIDE SEQUENCE [LARGE SCALE GENOMIC DNA]</scope>
    <source>
        <strain evidence="1 2">F 1598</strain>
    </source>
</reference>
<keyword evidence="2" id="KW-1185">Reference proteome</keyword>
<reference evidence="2" key="2">
    <citation type="submission" date="2015-01" db="EMBL/GenBank/DDBJ databases">
        <title>Evolutionary Origins and Diversification of the Mycorrhizal Mutualists.</title>
        <authorList>
            <consortium name="DOE Joint Genome Institute"/>
            <consortium name="Mycorrhizal Genomics Consortium"/>
            <person name="Kohler A."/>
            <person name="Kuo A."/>
            <person name="Nagy L.G."/>
            <person name="Floudas D."/>
            <person name="Copeland A."/>
            <person name="Barry K.W."/>
            <person name="Cichocki N."/>
            <person name="Veneault-Fourrey C."/>
            <person name="LaButti K."/>
            <person name="Lindquist E.A."/>
            <person name="Lipzen A."/>
            <person name="Lundell T."/>
            <person name="Morin E."/>
            <person name="Murat C."/>
            <person name="Riley R."/>
            <person name="Ohm R."/>
            <person name="Sun H."/>
            <person name="Tunlid A."/>
            <person name="Henrissat B."/>
            <person name="Grigoriev I.V."/>
            <person name="Hibbett D.S."/>
            <person name="Martin F."/>
        </authorList>
    </citation>
    <scope>NUCLEOTIDE SEQUENCE [LARGE SCALE GENOMIC DNA]</scope>
    <source>
        <strain evidence="2">F 1598</strain>
    </source>
</reference>
<dbReference type="Gene3D" id="1.10.10.60">
    <property type="entry name" value="Homeodomain-like"/>
    <property type="match status" value="1"/>
</dbReference>
<dbReference type="STRING" id="765440.A0A0C3EVR2"/>
<protein>
    <submittedName>
        <fullName evidence="1">Uncharacterized protein</fullName>
    </submittedName>
</protein>
<organism evidence="1 2">
    <name type="scientific">Piloderma croceum (strain F 1598)</name>
    <dbReference type="NCBI Taxonomy" id="765440"/>
    <lineage>
        <taxon>Eukaryota</taxon>
        <taxon>Fungi</taxon>
        <taxon>Dikarya</taxon>
        <taxon>Basidiomycota</taxon>
        <taxon>Agaricomycotina</taxon>
        <taxon>Agaricomycetes</taxon>
        <taxon>Agaricomycetidae</taxon>
        <taxon>Atheliales</taxon>
        <taxon>Atheliaceae</taxon>
        <taxon>Piloderma</taxon>
    </lineage>
</organism>
<dbReference type="Proteomes" id="UP000054166">
    <property type="component" value="Unassembled WGS sequence"/>
</dbReference>
<sequence>MLSEKKKMSKLHDEAAQSASLAPPVLSELQSQLHKMQTCLAMLIGSTRSKALSPSTASMRILFSVFNYGASRNLSQKEAYLEEGFLDWSRHDFQQLVRALEKYGWTDDYELFATYIHAKTLKEV</sequence>